<feature type="chain" id="PRO_5031543419" description="Methyltransferase-like 26" evidence="2">
    <location>
        <begin position="22"/>
        <end position="258"/>
    </location>
</feature>
<evidence type="ECO:0000256" key="1">
    <source>
        <dbReference type="ARBA" id="ARBA00008308"/>
    </source>
</evidence>
<dbReference type="Pfam" id="PF06080">
    <property type="entry name" value="DUF938"/>
    <property type="match status" value="1"/>
</dbReference>
<evidence type="ECO:0008006" key="4">
    <source>
        <dbReference type="Google" id="ProtNLM"/>
    </source>
</evidence>
<keyword evidence="2" id="KW-0732">Signal</keyword>
<protein>
    <recommendedName>
        <fullName evidence="4">Methyltransferase-like 26</fullName>
    </recommendedName>
</protein>
<dbReference type="InterPro" id="IPR029063">
    <property type="entry name" value="SAM-dependent_MTases_sf"/>
</dbReference>
<dbReference type="PANTHER" id="PTHR20974:SF0">
    <property type="entry name" value="UPF0585 PROTEIN CG18661"/>
    <property type="match status" value="1"/>
</dbReference>
<gene>
    <name evidence="3" type="ORF">RMAR1173_LOCUS11797</name>
</gene>
<evidence type="ECO:0000256" key="2">
    <source>
        <dbReference type="SAM" id="SignalP"/>
    </source>
</evidence>
<accession>A0A7S2S713</accession>
<evidence type="ECO:0000313" key="3">
    <source>
        <dbReference type="EMBL" id="CAD9691487.1"/>
    </source>
</evidence>
<dbReference type="AlphaFoldDB" id="A0A7S2S713"/>
<dbReference type="SUPFAM" id="SSF53335">
    <property type="entry name" value="S-adenosyl-L-methionine-dependent methyltransferases"/>
    <property type="match status" value="1"/>
</dbReference>
<comment type="similarity">
    <text evidence="1">Belongs to the UPF0585 family.</text>
</comment>
<reference evidence="3" key="1">
    <citation type="submission" date="2021-01" db="EMBL/GenBank/DDBJ databases">
        <authorList>
            <person name="Corre E."/>
            <person name="Pelletier E."/>
            <person name="Niang G."/>
            <person name="Scheremetjew M."/>
            <person name="Finn R."/>
            <person name="Kale V."/>
            <person name="Holt S."/>
            <person name="Cochrane G."/>
            <person name="Meng A."/>
            <person name="Brown T."/>
            <person name="Cohen L."/>
        </authorList>
    </citation>
    <scope>NUCLEOTIDE SEQUENCE</scope>
    <source>
        <strain evidence="3">CCMP1243</strain>
    </source>
</reference>
<dbReference type="Gene3D" id="3.40.50.150">
    <property type="entry name" value="Vaccinia Virus protein VP39"/>
    <property type="match status" value="1"/>
</dbReference>
<organism evidence="3">
    <name type="scientific">Rhizochromulina marina</name>
    <dbReference type="NCBI Taxonomy" id="1034831"/>
    <lineage>
        <taxon>Eukaryota</taxon>
        <taxon>Sar</taxon>
        <taxon>Stramenopiles</taxon>
        <taxon>Ochrophyta</taxon>
        <taxon>Dictyochophyceae</taxon>
        <taxon>Rhizochromulinales</taxon>
        <taxon>Rhizochromulina</taxon>
    </lineage>
</organism>
<dbReference type="PANTHER" id="PTHR20974">
    <property type="entry name" value="UPF0585 PROTEIN CG18661"/>
    <property type="match status" value="1"/>
</dbReference>
<proteinExistence type="inferred from homology"/>
<feature type="signal peptide" evidence="2">
    <location>
        <begin position="1"/>
        <end position="21"/>
    </location>
</feature>
<dbReference type="EMBL" id="HBHJ01017810">
    <property type="protein sequence ID" value="CAD9691487.1"/>
    <property type="molecule type" value="Transcribed_RNA"/>
</dbReference>
<name>A0A7S2S713_9STRA</name>
<sequence length="258" mass="27765">MGRGPHRMVVKLACFVLASWARDGPRLFPGMATGTGFGARTFDPPEDDGVKMLAGSAERNKEPILAQLSTLLEPRADGAPLRCLEVASGTGQHVAHFASALPHTHWIPSDLTDDTFASVGAWCQGMGNVSPPLVLDMTQAWAAAVEPPELDVVYVANMCHISPWEATLGLFHGSSSLLTAGGRVLVYGPFTINGGEHTSDGNVEFDQSLRARSPHWGYRDVDQEMQPTAGAEGFELVHRISMPSNNFLLVFDKAERAT</sequence>
<dbReference type="InterPro" id="IPR010342">
    <property type="entry name" value="DUF938"/>
</dbReference>